<dbReference type="EMBL" id="VDEP01000509">
    <property type="protein sequence ID" value="KAA1066652.1"/>
    <property type="molecule type" value="Genomic_DNA"/>
</dbReference>
<name>A0A5B0LQA4_PUCGR</name>
<dbReference type="AlphaFoldDB" id="A0A5B0LQA4"/>
<evidence type="ECO:0000313" key="3">
    <source>
        <dbReference type="Proteomes" id="UP000325313"/>
    </source>
</evidence>
<evidence type="ECO:0008006" key="4">
    <source>
        <dbReference type="Google" id="ProtNLM"/>
    </source>
</evidence>
<accession>A0A5B0LQA4</accession>
<evidence type="ECO:0000313" key="2">
    <source>
        <dbReference type="EMBL" id="KAA1066652.1"/>
    </source>
</evidence>
<dbReference type="Proteomes" id="UP000325313">
    <property type="component" value="Unassembled WGS sequence"/>
</dbReference>
<sequence>MWAIGLYSSLVILLIGTFKLAGSTPAHLRIPSGDYKCLVAPPQIRQQCCFNGHYTSAGKYVGLETRQQPTGSMSRMLTMTLRSPKRHFIKDCYFYFI</sequence>
<evidence type="ECO:0000256" key="1">
    <source>
        <dbReference type="SAM" id="SignalP"/>
    </source>
</evidence>
<protein>
    <recommendedName>
        <fullName evidence="4">Secreted protein</fullName>
    </recommendedName>
</protein>
<feature type="chain" id="PRO_5022902710" description="Secreted protein" evidence="1">
    <location>
        <begin position="22"/>
        <end position="97"/>
    </location>
</feature>
<comment type="caution">
    <text evidence="2">The sequence shown here is derived from an EMBL/GenBank/DDBJ whole genome shotgun (WGS) entry which is preliminary data.</text>
</comment>
<reference evidence="2 3" key="1">
    <citation type="submission" date="2019-05" db="EMBL/GenBank/DDBJ databases">
        <title>Emergence of the Ug99 lineage of the wheat stem rust pathogen through somatic hybridization.</title>
        <authorList>
            <person name="Li F."/>
            <person name="Upadhyaya N.M."/>
            <person name="Sperschneider J."/>
            <person name="Matny O."/>
            <person name="Nguyen-Phuc H."/>
            <person name="Mago R."/>
            <person name="Raley C."/>
            <person name="Miller M.E."/>
            <person name="Silverstein K.A.T."/>
            <person name="Henningsen E."/>
            <person name="Hirsch C.D."/>
            <person name="Visser B."/>
            <person name="Pretorius Z.A."/>
            <person name="Steffenson B.J."/>
            <person name="Schwessinger B."/>
            <person name="Dodds P.N."/>
            <person name="Figueroa M."/>
        </authorList>
    </citation>
    <scope>NUCLEOTIDE SEQUENCE [LARGE SCALE GENOMIC DNA]</scope>
    <source>
        <strain evidence="2 3">Ug99</strain>
    </source>
</reference>
<feature type="signal peptide" evidence="1">
    <location>
        <begin position="1"/>
        <end position="21"/>
    </location>
</feature>
<proteinExistence type="predicted"/>
<keyword evidence="1" id="KW-0732">Signal</keyword>
<organism evidence="2 3">
    <name type="scientific">Puccinia graminis f. sp. tritici</name>
    <dbReference type="NCBI Taxonomy" id="56615"/>
    <lineage>
        <taxon>Eukaryota</taxon>
        <taxon>Fungi</taxon>
        <taxon>Dikarya</taxon>
        <taxon>Basidiomycota</taxon>
        <taxon>Pucciniomycotina</taxon>
        <taxon>Pucciniomycetes</taxon>
        <taxon>Pucciniales</taxon>
        <taxon>Pucciniaceae</taxon>
        <taxon>Puccinia</taxon>
    </lineage>
</organism>
<gene>
    <name evidence="2" type="ORF">PGTUg99_005667</name>
</gene>